<dbReference type="EMBL" id="JACXRZ010000020">
    <property type="protein sequence ID" value="MBD3146370.1"/>
    <property type="molecule type" value="Genomic_DNA"/>
</dbReference>
<dbReference type="RefSeq" id="WP_191053693.1">
    <property type="nucleotide sequence ID" value="NZ_JACXRZ010000020.1"/>
</dbReference>
<organism evidence="1 2">
    <name type="scientific">Microbispora bryophytorum subsp. camponoti</name>
    <dbReference type="NCBI Taxonomy" id="1677852"/>
    <lineage>
        <taxon>Bacteria</taxon>
        <taxon>Bacillati</taxon>
        <taxon>Actinomycetota</taxon>
        <taxon>Actinomycetes</taxon>
        <taxon>Streptosporangiales</taxon>
        <taxon>Streptosporangiaceae</taxon>
        <taxon>Microbispora</taxon>
    </lineage>
</organism>
<keyword evidence="2" id="KW-1185">Reference proteome</keyword>
<dbReference type="Proteomes" id="UP000653231">
    <property type="component" value="Unassembled WGS sequence"/>
</dbReference>
<evidence type="ECO:0000313" key="2">
    <source>
        <dbReference type="Proteomes" id="UP000653231"/>
    </source>
</evidence>
<proteinExistence type="predicted"/>
<gene>
    <name evidence="1" type="ORF">IEQ31_24720</name>
</gene>
<name>A0ABR8LA84_9ACTN</name>
<accession>A0ABR8LA84</accession>
<sequence length="53" mass="6015">MSIAELNREAVDAWLARGAHAWRSALEPLTSEQRRVFVETLRSYERAVIGDGE</sequence>
<protein>
    <recommendedName>
        <fullName evidence="3">MarR family transcriptional regulator</fullName>
    </recommendedName>
</protein>
<evidence type="ECO:0000313" key="1">
    <source>
        <dbReference type="EMBL" id="MBD3146370.1"/>
    </source>
</evidence>
<reference evidence="1 2" key="1">
    <citation type="submission" date="2020-09" db="EMBL/GenBank/DDBJ databases">
        <title>Actinomycete isolated from the Camponotus japonicus Mayr.</title>
        <authorList>
            <person name="Gong X."/>
        </authorList>
    </citation>
    <scope>NUCLEOTIDE SEQUENCE [LARGE SCALE GENOMIC DNA]</scope>
    <source>
        <strain evidence="1 2">2C-HV3</strain>
    </source>
</reference>
<evidence type="ECO:0008006" key="3">
    <source>
        <dbReference type="Google" id="ProtNLM"/>
    </source>
</evidence>
<comment type="caution">
    <text evidence="1">The sequence shown here is derived from an EMBL/GenBank/DDBJ whole genome shotgun (WGS) entry which is preliminary data.</text>
</comment>